<organism evidence="1 2">
    <name type="scientific">Lacicoccus alkaliphilus DSM 16010</name>
    <dbReference type="NCBI Taxonomy" id="1123231"/>
    <lineage>
        <taxon>Bacteria</taxon>
        <taxon>Bacillati</taxon>
        <taxon>Bacillota</taxon>
        <taxon>Bacilli</taxon>
        <taxon>Bacillales</taxon>
        <taxon>Salinicoccaceae</taxon>
        <taxon>Lacicoccus</taxon>
    </lineage>
</organism>
<dbReference type="InterPro" id="IPR012166">
    <property type="entry name" value="Uncharacterised_RocB"/>
</dbReference>
<dbReference type="InterPro" id="IPR002933">
    <property type="entry name" value="Peptidase_M20"/>
</dbReference>
<name>A0A1M7JS84_9BACL</name>
<sequence>MMGSEIKNWQTPEQMFDLLNQLVGFDSRTGTPGELDFPFFVKEKLQTLPYFQKNESHLHLVDAGMGRNALVAHYKTDATQDTIVLISHFDVVHTKEFGDLEDLAFDIRGMTQAVMERKDGFSPSVKKDIDSDDYIFGRGVMDMKIGLALHMSLMELAGNEEWPVNLILVTVPDEEVNSDGMRAAVKFLSGLKDAEGLDLKLILNSEPSFSRNAEDTDYYIYTGTIGKMMPSALFYGIGTHAGEPLQGLTSHFMSSYLTQAMEFNPDFREEEYGEATPPPVCPQQNDLKGDYSTQTSHHSYALYNVFTLRRSPGEVMDIYRTVAERAMRQCQSHYTGLCEALGIKPLAEIRTITFHELATYVRERLGTDHYDRIIDGVFKDETLNIREKAIKIVDRLMDHSKALAPATVLFLSPSYYPAVNSSEDPALKGKVDSIRDVFKSDHGVEAEQVHYFNGISDLSYVNYTGSEAGWMAFKENLPVWGEPYTIPFREMQNLQAPVLNVGPYGKDAHKMTERLHKDSAFIHTPDVLRKLVKSYIR</sequence>
<dbReference type="Gene3D" id="3.40.630.10">
    <property type="entry name" value="Zn peptidases"/>
    <property type="match status" value="1"/>
</dbReference>
<dbReference type="PANTHER" id="PTHR43808">
    <property type="entry name" value="ACETYLORNITHINE DEACETYLASE"/>
    <property type="match status" value="1"/>
</dbReference>
<protein>
    <submittedName>
        <fullName evidence="1">Arginine utilization protein RocB</fullName>
    </submittedName>
</protein>
<gene>
    <name evidence="1" type="ORF">SAMN02745189_02364</name>
</gene>
<dbReference type="Proteomes" id="UP000184206">
    <property type="component" value="Unassembled WGS sequence"/>
</dbReference>
<dbReference type="Pfam" id="PF01546">
    <property type="entry name" value="Peptidase_M20"/>
    <property type="match status" value="1"/>
</dbReference>
<dbReference type="SUPFAM" id="SSF53187">
    <property type="entry name" value="Zn-dependent exopeptidases"/>
    <property type="match status" value="1"/>
</dbReference>
<dbReference type="PIRSF" id="PIRSF010386">
    <property type="entry name" value="RocB"/>
    <property type="match status" value="1"/>
</dbReference>
<keyword evidence="2" id="KW-1185">Reference proteome</keyword>
<dbReference type="AlphaFoldDB" id="A0A1M7JS84"/>
<dbReference type="GO" id="GO:0016787">
    <property type="term" value="F:hydrolase activity"/>
    <property type="evidence" value="ECO:0007669"/>
    <property type="project" value="InterPro"/>
</dbReference>
<evidence type="ECO:0000313" key="1">
    <source>
        <dbReference type="EMBL" id="SHM55848.1"/>
    </source>
</evidence>
<dbReference type="EMBL" id="FRCF01000014">
    <property type="protein sequence ID" value="SHM55848.1"/>
    <property type="molecule type" value="Genomic_DNA"/>
</dbReference>
<evidence type="ECO:0000313" key="2">
    <source>
        <dbReference type="Proteomes" id="UP000184206"/>
    </source>
</evidence>
<dbReference type="STRING" id="1123231.SAMN02745189_02364"/>
<reference evidence="1 2" key="1">
    <citation type="submission" date="2016-11" db="EMBL/GenBank/DDBJ databases">
        <authorList>
            <person name="Jaros S."/>
            <person name="Januszkiewicz K."/>
            <person name="Wedrychowicz H."/>
        </authorList>
    </citation>
    <scope>NUCLEOTIDE SEQUENCE [LARGE SCALE GENOMIC DNA]</scope>
    <source>
        <strain evidence="1 2">DSM 16010</strain>
    </source>
</reference>
<dbReference type="InterPro" id="IPR050072">
    <property type="entry name" value="Peptidase_M20A"/>
</dbReference>
<proteinExistence type="predicted"/>
<dbReference type="PANTHER" id="PTHR43808:SF27">
    <property type="entry name" value="PROTEIN ROCB"/>
    <property type="match status" value="1"/>
</dbReference>
<accession>A0A1M7JS84</accession>